<name>A0ABS1DN22_9PROT</name>
<feature type="domain" description="Transposase IS110-like N-terminal" evidence="2">
    <location>
        <begin position="7"/>
        <end position="146"/>
    </location>
</feature>
<proteinExistence type="predicted"/>
<gene>
    <name evidence="4" type="ORF">CKO28_26990</name>
</gene>
<organism evidence="4 5">
    <name type="scientific">Rhodovibrio sodomensis</name>
    <dbReference type="NCBI Taxonomy" id="1088"/>
    <lineage>
        <taxon>Bacteria</taxon>
        <taxon>Pseudomonadati</taxon>
        <taxon>Pseudomonadota</taxon>
        <taxon>Alphaproteobacteria</taxon>
        <taxon>Rhodospirillales</taxon>
        <taxon>Rhodovibrionaceae</taxon>
        <taxon>Rhodovibrio</taxon>
    </lineage>
</organism>
<protein>
    <submittedName>
        <fullName evidence="4">IS110 family transposase</fullName>
    </submittedName>
</protein>
<evidence type="ECO:0000313" key="5">
    <source>
        <dbReference type="Proteomes" id="UP001296873"/>
    </source>
</evidence>
<dbReference type="Proteomes" id="UP001296873">
    <property type="component" value="Unassembled WGS sequence"/>
</dbReference>
<dbReference type="Pfam" id="PF01548">
    <property type="entry name" value="DEDD_Tnp_IS110"/>
    <property type="match status" value="1"/>
</dbReference>
<evidence type="ECO:0000256" key="1">
    <source>
        <dbReference type="SAM" id="Coils"/>
    </source>
</evidence>
<dbReference type="EMBL" id="NRRL01000266">
    <property type="protein sequence ID" value="MBK1671639.1"/>
    <property type="molecule type" value="Genomic_DNA"/>
</dbReference>
<dbReference type="PANTHER" id="PTHR33055:SF3">
    <property type="entry name" value="PUTATIVE TRANSPOSASE FOR IS117-RELATED"/>
    <property type="match status" value="1"/>
</dbReference>
<comment type="caution">
    <text evidence="4">The sequence shown here is derived from an EMBL/GenBank/DDBJ whole genome shotgun (WGS) entry which is preliminary data.</text>
</comment>
<dbReference type="Pfam" id="PF02371">
    <property type="entry name" value="Transposase_20"/>
    <property type="match status" value="1"/>
</dbReference>
<feature type="domain" description="Transposase IS116/IS110/IS902 C-terminal" evidence="3">
    <location>
        <begin position="212"/>
        <end position="289"/>
    </location>
</feature>
<dbReference type="PANTHER" id="PTHR33055">
    <property type="entry name" value="TRANSPOSASE FOR INSERTION SEQUENCE ELEMENT IS1111A"/>
    <property type="match status" value="1"/>
</dbReference>
<keyword evidence="5" id="KW-1185">Reference proteome</keyword>
<keyword evidence="1" id="KW-0175">Coiled coil</keyword>
<evidence type="ECO:0000259" key="3">
    <source>
        <dbReference type="Pfam" id="PF02371"/>
    </source>
</evidence>
<evidence type="ECO:0000313" key="4">
    <source>
        <dbReference type="EMBL" id="MBK1671639.1"/>
    </source>
</evidence>
<dbReference type="NCBIfam" id="NF033542">
    <property type="entry name" value="transpos_IS110"/>
    <property type="match status" value="1"/>
</dbReference>
<dbReference type="InterPro" id="IPR002525">
    <property type="entry name" value="Transp_IS110-like_N"/>
</dbReference>
<accession>A0ABS1DN22</accession>
<dbReference type="InterPro" id="IPR003346">
    <property type="entry name" value="Transposase_20"/>
</dbReference>
<sequence>MAKVTMIGLDLAKNTFQAHGENADGSVAFRKKLRRDKVMTFFAKQPRCTVAMEACAGAHFWARSLREFGHEVQLVPPVYVKPFVKRQKNDAADAEAIAEAASRPTMRFVAVKSEAKQAQGMAFKTRDLLVRQRTQTINALRGNLAEFGVIAPQGVAHLGRLRAVVDDSETYLPTAVVALAQTLLEQIDTFTEQINAIEQDIKQLARKQDSSKRVMTIPGVGPICATAVEAFAPPMESFKSGRDFAAWLGLTPRQHSTGGKERLGKVSKMGQRDLRRLLIGGAMAVVRWAAKNGAPEGSWLARMLQRKPRMVIAVALANKNARIIWALLTQGGVYKDPAAAAT</sequence>
<dbReference type="InterPro" id="IPR047650">
    <property type="entry name" value="Transpos_IS110"/>
</dbReference>
<evidence type="ECO:0000259" key="2">
    <source>
        <dbReference type="Pfam" id="PF01548"/>
    </source>
</evidence>
<feature type="coiled-coil region" evidence="1">
    <location>
        <begin position="180"/>
        <end position="207"/>
    </location>
</feature>
<reference evidence="4 5" key="1">
    <citation type="journal article" date="2020" name="Microorganisms">
        <title>Osmotic Adaptation and Compatible Solute Biosynthesis of Phototrophic Bacteria as Revealed from Genome Analyses.</title>
        <authorList>
            <person name="Imhoff J.F."/>
            <person name="Rahn T."/>
            <person name="Kunzel S."/>
            <person name="Keller A."/>
            <person name="Neulinger S.C."/>
        </authorList>
    </citation>
    <scope>NUCLEOTIDE SEQUENCE [LARGE SCALE GENOMIC DNA]</scope>
    <source>
        <strain evidence="4 5">DSM 9895</strain>
    </source>
</reference>
<dbReference type="RefSeq" id="WP_200344747.1">
    <property type="nucleotide sequence ID" value="NZ_NRRL01000266.1"/>
</dbReference>